<sequence length="109" mass="11817">MTTPEPATPVTTDAVRDYLHLDDQTDATALTSAVAAVNDLLVDWFGVPAVWPARRVQGGVMLASRIYRRRNSPSGVESFGELGPIYVQRNDPDVAQLLGLGHYQRPAVG</sequence>
<reference evidence="1 2" key="1">
    <citation type="submission" date="2022-07" db="EMBL/GenBank/DDBJ databases">
        <title>Degradation activity of malathion, p-nitrophenol and potential low-temperature adaptation strategy of Rhodococcus sp. FXJ9.536.</title>
        <authorList>
            <person name="Huang J."/>
            <person name="Huang Y."/>
        </authorList>
    </citation>
    <scope>NUCLEOTIDE SEQUENCE [LARGE SCALE GENOMIC DNA]</scope>
    <source>
        <strain evidence="1 2">FXJ9.536</strain>
    </source>
</reference>
<evidence type="ECO:0000313" key="1">
    <source>
        <dbReference type="EMBL" id="MCQ4120408.1"/>
    </source>
</evidence>
<evidence type="ECO:0000313" key="2">
    <source>
        <dbReference type="Proteomes" id="UP001524501"/>
    </source>
</evidence>
<gene>
    <name evidence="1" type="ORF">NOF53_14710</name>
</gene>
<dbReference type="EMBL" id="JANFQF010000011">
    <property type="protein sequence ID" value="MCQ4120408.1"/>
    <property type="molecule type" value="Genomic_DNA"/>
</dbReference>
<keyword evidence="2" id="KW-1185">Reference proteome</keyword>
<proteinExistence type="predicted"/>
<comment type="caution">
    <text evidence="1">The sequence shown here is derived from an EMBL/GenBank/DDBJ whole genome shotgun (WGS) entry which is preliminary data.</text>
</comment>
<organism evidence="1 2">
    <name type="scientific">Rhodococcus tibetensis</name>
    <dbReference type="NCBI Taxonomy" id="2965064"/>
    <lineage>
        <taxon>Bacteria</taxon>
        <taxon>Bacillati</taxon>
        <taxon>Actinomycetota</taxon>
        <taxon>Actinomycetes</taxon>
        <taxon>Mycobacteriales</taxon>
        <taxon>Nocardiaceae</taxon>
        <taxon>Rhodococcus</taxon>
    </lineage>
</organism>
<name>A0ABT1QDR8_9NOCA</name>
<evidence type="ECO:0008006" key="3">
    <source>
        <dbReference type="Google" id="ProtNLM"/>
    </source>
</evidence>
<protein>
    <recommendedName>
        <fullName evidence="3">Phage gp6-like head-tail connector protein</fullName>
    </recommendedName>
</protein>
<dbReference type="Proteomes" id="UP001524501">
    <property type="component" value="Unassembled WGS sequence"/>
</dbReference>
<accession>A0ABT1QDR8</accession>
<dbReference type="RefSeq" id="WP_255969699.1">
    <property type="nucleotide sequence ID" value="NZ_JANFQF010000011.1"/>
</dbReference>